<evidence type="ECO:0000313" key="1">
    <source>
        <dbReference type="EMBL" id="ANV97596.1"/>
    </source>
</evidence>
<dbReference type="STRING" id="222136.BBW65_01690"/>
<dbReference type="EMBL" id="CP016503">
    <property type="protein sequence ID" value="ANV97596.1"/>
    <property type="molecule type" value="Genomic_DNA"/>
</dbReference>
<gene>
    <name evidence="1" type="ORF">BBW65_01690</name>
</gene>
<organism evidence="1 2">
    <name type="scientific">Helicobacter enhydrae</name>
    <dbReference type="NCBI Taxonomy" id="222136"/>
    <lineage>
        <taxon>Bacteria</taxon>
        <taxon>Pseudomonadati</taxon>
        <taxon>Campylobacterota</taxon>
        <taxon>Epsilonproteobacteria</taxon>
        <taxon>Campylobacterales</taxon>
        <taxon>Helicobacteraceae</taxon>
        <taxon>Helicobacter</taxon>
    </lineage>
</organism>
<dbReference type="OrthoDB" id="5290748at2"/>
<reference evidence="2" key="1">
    <citation type="submission" date="2016-07" db="EMBL/GenBank/DDBJ databases">
        <authorList>
            <person name="Florea S."/>
            <person name="Webb J.S."/>
            <person name="Jaromczyk J."/>
            <person name="Schardl C.L."/>
        </authorList>
    </citation>
    <scope>NUCLEOTIDE SEQUENCE [LARGE SCALE GENOMIC DNA]</scope>
    <source>
        <strain evidence="2">MIT 01-6242</strain>
    </source>
</reference>
<accession>A0A1B1U4B8</accession>
<keyword evidence="2" id="KW-1185">Reference proteome</keyword>
<dbReference type="Proteomes" id="UP000092884">
    <property type="component" value="Chromosome"/>
</dbReference>
<dbReference type="InterPro" id="IPR036895">
    <property type="entry name" value="Uracil-DNA_glycosylase-like_sf"/>
</dbReference>
<dbReference type="AlphaFoldDB" id="A0A1B1U4B8"/>
<protein>
    <submittedName>
        <fullName evidence="1">Uncharacterized protein</fullName>
    </submittedName>
</protein>
<evidence type="ECO:0000313" key="2">
    <source>
        <dbReference type="Proteomes" id="UP000092884"/>
    </source>
</evidence>
<proteinExistence type="predicted"/>
<sequence>MEGFGALNRVLKLYYLHQLLAFGEEFTHDILMPPKTQTRTESLGQNPKDARIGFITKTPLLDSQGNFLPKQSGEILQKIIANVFKLNPKKCSILSFFKTDVITNQSMSEDAQYRKLLLTQISQSTAKVFIIFDLQIANILLATDIKQGVPCVYGQKTFIATHSLTALLKLPALKRETFADLNTAKEFL</sequence>
<name>A0A1B1U4B8_9HELI</name>
<dbReference type="KEGG" id="het:BBW65_01690"/>
<dbReference type="Gene3D" id="3.40.470.10">
    <property type="entry name" value="Uracil-DNA glycosylase-like domain"/>
    <property type="match status" value="1"/>
</dbReference>
<dbReference type="SUPFAM" id="SSF52141">
    <property type="entry name" value="Uracil-DNA glycosylase-like"/>
    <property type="match status" value="1"/>
</dbReference>
<dbReference type="RefSeq" id="WP_066338858.1">
    <property type="nucleotide sequence ID" value="NZ_CP016503.1"/>
</dbReference>